<dbReference type="PROSITE" id="PS51664">
    <property type="entry name" value="YCAO"/>
    <property type="match status" value="1"/>
</dbReference>
<evidence type="ECO:0000259" key="1">
    <source>
        <dbReference type="PROSITE" id="PS51664"/>
    </source>
</evidence>
<evidence type="ECO:0000313" key="2">
    <source>
        <dbReference type="EMBL" id="MBV4491080.1"/>
    </source>
</evidence>
<proteinExistence type="predicted"/>
<dbReference type="InterPro" id="IPR003776">
    <property type="entry name" value="YcaO-like_dom"/>
</dbReference>
<comment type="caution">
    <text evidence="2">The sequence shown here is derived from an EMBL/GenBank/DDBJ whole genome shotgun (WGS) entry which is preliminary data.</text>
</comment>
<name>A0ABS6QA86_9PSED</name>
<dbReference type="Proteomes" id="UP000609530">
    <property type="component" value="Unassembled WGS sequence"/>
</dbReference>
<sequence>MNTLNEVHTPNHADFVFHRPNAVAHFPHSIECATRWQTYGSSSGWSTVLANSALGEHFERKHFYLDIPTHKLSTLDLELTPEECDAFYTAFTQTSSTYTHDDLKTLQLSFTNAYRLTNFTACRIPTACISILPSENPTDNLIYPMRDTCGCSAHVTLEHSITGALKESLERQFLLRFWLTGVCTESLEFEQGYAALRNSASLQLFRELKKSGKLTILNLTDNNSPGSCILLYYGNDNNQRQPVQYCAGMAYAKNTSDALEKATIELWQTFRFMHSLYNEPFKTDNIEDPYLRHFINCNQYDTYQNITNIAKQETRNTAQLNPTEFNLNNIISAINRQNLDGYLYVSQSNFNKSTLYFCKYVSPNLFLHMNNASHFNLRNRYSQSFENSILPKQLNKMVPFP</sequence>
<dbReference type="Pfam" id="PF02624">
    <property type="entry name" value="YcaO"/>
    <property type="match status" value="1"/>
</dbReference>
<feature type="domain" description="YcaO" evidence="1">
    <location>
        <begin position="40"/>
        <end position="401"/>
    </location>
</feature>
<dbReference type="EMBL" id="JABWRZ020000001">
    <property type="protein sequence ID" value="MBV4491080.1"/>
    <property type="molecule type" value="Genomic_DNA"/>
</dbReference>
<gene>
    <name evidence="2" type="ORF">HU760_010800</name>
</gene>
<protein>
    <submittedName>
        <fullName evidence="2">YcaO-like family protein</fullName>
    </submittedName>
</protein>
<dbReference type="RefSeq" id="WP_186677182.1">
    <property type="nucleotide sequence ID" value="NZ_JABWRZ020000001.1"/>
</dbReference>
<evidence type="ECO:0000313" key="3">
    <source>
        <dbReference type="Proteomes" id="UP000609530"/>
    </source>
</evidence>
<accession>A0ABS6QA86</accession>
<keyword evidence="3" id="KW-1185">Reference proteome</keyword>
<organism evidence="2 3">
    <name type="scientific">Pseudomonas oryzicola</name>
    <dbReference type="NCBI Taxonomy" id="485876"/>
    <lineage>
        <taxon>Bacteria</taxon>
        <taxon>Pseudomonadati</taxon>
        <taxon>Pseudomonadota</taxon>
        <taxon>Gammaproteobacteria</taxon>
        <taxon>Pseudomonadales</taxon>
        <taxon>Pseudomonadaceae</taxon>
        <taxon>Pseudomonas</taxon>
    </lineage>
</organism>
<reference evidence="2 3" key="1">
    <citation type="journal article" date="2020" name="Microorganisms">
        <title>Reliable Identification of Environmental Pseudomonas Isolates Using the rpoD Gene.</title>
        <authorList>
            <consortium name="The Broad Institute Genome Sequencing Platform"/>
            <person name="Girard L."/>
            <person name="Lood C."/>
            <person name="Rokni-Zadeh H."/>
            <person name="van Noort V."/>
            <person name="Lavigne R."/>
            <person name="De Mot R."/>
        </authorList>
    </citation>
    <scope>NUCLEOTIDE SEQUENCE [LARGE SCALE GENOMIC DNA]</scope>
    <source>
        <strain evidence="2 3">RD9SR1</strain>
    </source>
</reference>